<dbReference type="RefSeq" id="WP_310857434.1">
    <property type="nucleotide sequence ID" value="NZ_JAVLSD010000048.1"/>
</dbReference>
<organism evidence="1 2">
    <name type="scientific">Rhizobium hidalgonense</name>
    <dbReference type="NCBI Taxonomy" id="1538159"/>
    <lineage>
        <taxon>Bacteria</taxon>
        <taxon>Pseudomonadati</taxon>
        <taxon>Pseudomonadota</taxon>
        <taxon>Alphaproteobacteria</taxon>
        <taxon>Hyphomicrobiales</taxon>
        <taxon>Rhizobiaceae</taxon>
        <taxon>Rhizobium/Agrobacterium group</taxon>
        <taxon>Rhizobium</taxon>
    </lineage>
</organism>
<reference evidence="1" key="1">
    <citation type="submission" date="2023-04" db="EMBL/GenBank/DDBJ databases">
        <title>Genomic characterization of faba bean (Vicia faba) microsymbionts in Mexican soils.</title>
        <authorList>
            <person name="Rivera Orduna F.N."/>
            <person name="Guevara-Luna J."/>
            <person name="Yan J."/>
            <person name="Arroyo-Herrera I."/>
            <person name="Li Y."/>
            <person name="Vasquez-Murrieta M.S."/>
            <person name="Wang E.T."/>
        </authorList>
    </citation>
    <scope>NUCLEOTIDE SEQUENCE</scope>
    <source>
        <strain evidence="1">CH26</strain>
    </source>
</reference>
<name>A0AAJ2LQ13_9HYPH</name>
<evidence type="ECO:0000313" key="2">
    <source>
        <dbReference type="Proteomes" id="UP001268610"/>
    </source>
</evidence>
<dbReference type="Proteomes" id="UP001268610">
    <property type="component" value="Unassembled WGS sequence"/>
</dbReference>
<dbReference type="AlphaFoldDB" id="A0AAJ2LQ13"/>
<protein>
    <submittedName>
        <fullName evidence="1">WbqC family protein</fullName>
    </submittedName>
</protein>
<dbReference type="EMBL" id="JAVLSF010000050">
    <property type="protein sequence ID" value="MDR9777573.1"/>
    <property type="molecule type" value="Genomic_DNA"/>
</dbReference>
<evidence type="ECO:0000313" key="1">
    <source>
        <dbReference type="EMBL" id="MDR9777573.1"/>
    </source>
</evidence>
<accession>A0AAJ2LQ13</accession>
<proteinExistence type="predicted"/>
<dbReference type="Pfam" id="PF08889">
    <property type="entry name" value="WbqC"/>
    <property type="match status" value="1"/>
</dbReference>
<sequence>MRIPLDPHLFSDVPNYSGNCEPREGRSDKVLIVPSWTCTYVLRDRESLARKTALSQGALAKVKWDKSRRFSLDFARVPDLPLDGRDELRLRNAGPDSTNPAPPHLQCEKGWTMGKVAISQSNYLPWKGYFDLIAAVDEFILYDDMQYTRRDWRNRNQIKTPQGPVWLTVPVRVKGKYHQTIWETKIEGREWAVTHWKSLVQNYKKAPHFREVAAILEPIYLRSEHEFLSPLNRELLEGICRYLGITTRITNSCDYNLVDGKSERLADLCAQAGGTEYISGPAAKNYIDENVFSERNIKLTWFDYNGYPEYPQLWGEFVHAVSILDLLFNCGKDSPAFMKSVKALPREN</sequence>
<gene>
    <name evidence="1" type="ORF">RJJ65_34085</name>
</gene>
<dbReference type="InterPro" id="IPR014985">
    <property type="entry name" value="WbqC"/>
</dbReference>
<comment type="caution">
    <text evidence="1">The sequence shown here is derived from an EMBL/GenBank/DDBJ whole genome shotgun (WGS) entry which is preliminary data.</text>
</comment>